<proteinExistence type="predicted"/>
<dbReference type="EMBL" id="JADJZA010000007">
    <property type="protein sequence ID" value="MBK9297186.1"/>
    <property type="molecule type" value="Genomic_DNA"/>
</dbReference>
<protein>
    <submittedName>
        <fullName evidence="1">Uncharacterized protein</fullName>
    </submittedName>
</protein>
<gene>
    <name evidence="1" type="ORF">IPN02_10215</name>
</gene>
<comment type="caution">
    <text evidence="1">The sequence shown here is derived from an EMBL/GenBank/DDBJ whole genome shotgun (WGS) entry which is preliminary data.</text>
</comment>
<evidence type="ECO:0000313" key="1">
    <source>
        <dbReference type="EMBL" id="MBK9297186.1"/>
    </source>
</evidence>
<name>A0A936NDS7_9ACTN</name>
<sequence length="69" mass="7722">MTALFELPLTDLLWRAQAPTVAAANPTPCSWKHAAVDQDRELPGDCAYCLGRPVQHRPELETLMDTERC</sequence>
<accession>A0A936NDS7</accession>
<reference evidence="1 2" key="1">
    <citation type="submission" date="2020-10" db="EMBL/GenBank/DDBJ databases">
        <title>Connecting structure to function with the recovery of over 1000 high-quality activated sludge metagenome-assembled genomes encoding full-length rRNA genes using long-read sequencing.</title>
        <authorList>
            <person name="Singleton C.M."/>
            <person name="Petriglieri F."/>
            <person name="Kristensen J.M."/>
            <person name="Kirkegaard R.H."/>
            <person name="Michaelsen T.Y."/>
            <person name="Andersen M.H."/>
            <person name="Karst S.M."/>
            <person name="Dueholm M.S."/>
            <person name="Nielsen P.H."/>
            <person name="Albertsen M."/>
        </authorList>
    </citation>
    <scope>NUCLEOTIDE SEQUENCE [LARGE SCALE GENOMIC DNA]</scope>
    <source>
        <strain evidence="1">Lyne_18-Q3-R50-59_MAXAC.006</strain>
    </source>
</reference>
<dbReference type="Proteomes" id="UP000727993">
    <property type="component" value="Unassembled WGS sequence"/>
</dbReference>
<organism evidence="1 2">
    <name type="scientific">Candidatus Neomicrothrix subdominans</name>
    <dbReference type="NCBI Taxonomy" id="2954438"/>
    <lineage>
        <taxon>Bacteria</taxon>
        <taxon>Bacillati</taxon>
        <taxon>Actinomycetota</taxon>
        <taxon>Acidimicrobiia</taxon>
        <taxon>Acidimicrobiales</taxon>
        <taxon>Microthrixaceae</taxon>
        <taxon>Candidatus Neomicrothrix</taxon>
    </lineage>
</organism>
<evidence type="ECO:0000313" key="2">
    <source>
        <dbReference type="Proteomes" id="UP000727993"/>
    </source>
</evidence>
<dbReference type="AlphaFoldDB" id="A0A936NDS7"/>